<dbReference type="AlphaFoldDB" id="A0A226D6G7"/>
<evidence type="ECO:0000313" key="2">
    <source>
        <dbReference type="Proteomes" id="UP000198287"/>
    </source>
</evidence>
<evidence type="ECO:0000313" key="1">
    <source>
        <dbReference type="EMBL" id="OXA40327.1"/>
    </source>
</evidence>
<reference evidence="1 2" key="1">
    <citation type="submission" date="2015-12" db="EMBL/GenBank/DDBJ databases">
        <title>The genome of Folsomia candida.</title>
        <authorList>
            <person name="Faddeeva A."/>
            <person name="Derks M.F."/>
            <person name="Anvar Y."/>
            <person name="Smit S."/>
            <person name="Van Straalen N."/>
            <person name="Roelofs D."/>
        </authorList>
    </citation>
    <scope>NUCLEOTIDE SEQUENCE [LARGE SCALE GENOMIC DNA]</scope>
    <source>
        <strain evidence="1 2">VU population</strain>
        <tissue evidence="1">Whole body</tissue>
    </source>
</reference>
<protein>
    <submittedName>
        <fullName evidence="1">Uncharacterized protein</fullName>
    </submittedName>
</protein>
<comment type="caution">
    <text evidence="1">The sequence shown here is derived from an EMBL/GenBank/DDBJ whole genome shotgun (WGS) entry which is preliminary data.</text>
</comment>
<gene>
    <name evidence="1" type="ORF">Fcan01_24983</name>
</gene>
<name>A0A226D6G7_FOLCA</name>
<organism evidence="1 2">
    <name type="scientific">Folsomia candida</name>
    <name type="common">Springtail</name>
    <dbReference type="NCBI Taxonomy" id="158441"/>
    <lineage>
        <taxon>Eukaryota</taxon>
        <taxon>Metazoa</taxon>
        <taxon>Ecdysozoa</taxon>
        <taxon>Arthropoda</taxon>
        <taxon>Hexapoda</taxon>
        <taxon>Collembola</taxon>
        <taxon>Entomobryomorpha</taxon>
        <taxon>Isotomoidea</taxon>
        <taxon>Isotomidae</taxon>
        <taxon>Proisotominae</taxon>
        <taxon>Folsomia</taxon>
    </lineage>
</organism>
<dbReference type="Proteomes" id="UP000198287">
    <property type="component" value="Unassembled WGS sequence"/>
</dbReference>
<dbReference type="EMBL" id="LNIX01000034">
    <property type="protein sequence ID" value="OXA40327.1"/>
    <property type="molecule type" value="Genomic_DNA"/>
</dbReference>
<accession>A0A226D6G7</accession>
<proteinExistence type="predicted"/>
<sequence length="121" mass="14255">MLNKNENIHGPFLINVFQTCPSSASSTNEGLQWDAKLCLNSTHLCSLHPPEEPMCINDATTHGIQHNRTMEELRYRQQTELREAETKNKKRLEIAVSKLRKRDEERRKEREMIYEEVDQMD</sequence>
<keyword evidence="2" id="KW-1185">Reference proteome</keyword>